<protein>
    <submittedName>
        <fullName evidence="1">Addiction module protein</fullName>
    </submittedName>
</protein>
<proteinExistence type="predicted"/>
<accession>A0ABW4VNT7</accession>
<dbReference type="EMBL" id="JBHUHR010000043">
    <property type="protein sequence ID" value="MFD2036438.1"/>
    <property type="molecule type" value="Genomic_DNA"/>
</dbReference>
<gene>
    <name evidence="1" type="ORF">ACFSKL_16655</name>
</gene>
<evidence type="ECO:0000313" key="1">
    <source>
        <dbReference type="EMBL" id="MFD2036438.1"/>
    </source>
</evidence>
<evidence type="ECO:0000313" key="2">
    <source>
        <dbReference type="Proteomes" id="UP001597361"/>
    </source>
</evidence>
<reference evidence="2" key="1">
    <citation type="journal article" date="2019" name="Int. J. Syst. Evol. Microbiol.">
        <title>The Global Catalogue of Microorganisms (GCM) 10K type strain sequencing project: providing services to taxonomists for standard genome sequencing and annotation.</title>
        <authorList>
            <consortium name="The Broad Institute Genomics Platform"/>
            <consortium name="The Broad Institute Genome Sequencing Center for Infectious Disease"/>
            <person name="Wu L."/>
            <person name="Ma J."/>
        </authorList>
    </citation>
    <scope>NUCLEOTIDE SEQUENCE [LARGE SCALE GENOMIC DNA]</scope>
    <source>
        <strain evidence="2">CGMCC 1.15180</strain>
    </source>
</reference>
<organism evidence="1 2">
    <name type="scientific">Belliella marina</name>
    <dbReference type="NCBI Taxonomy" id="1644146"/>
    <lineage>
        <taxon>Bacteria</taxon>
        <taxon>Pseudomonadati</taxon>
        <taxon>Bacteroidota</taxon>
        <taxon>Cytophagia</taxon>
        <taxon>Cytophagales</taxon>
        <taxon>Cyclobacteriaceae</taxon>
        <taxon>Belliella</taxon>
    </lineage>
</organism>
<sequence>MKEITLKIPEDKFDFYMELFRQLGLESESNFEIPKEHKDIVRERIRLSEENKSNLLNWEAVKDEFDF</sequence>
<dbReference type="InterPro" id="IPR013406">
    <property type="entry name" value="CHP02574_addiction_mod"/>
</dbReference>
<dbReference type="RefSeq" id="WP_376887472.1">
    <property type="nucleotide sequence ID" value="NZ_JBHUHR010000043.1"/>
</dbReference>
<name>A0ABW4VNT7_9BACT</name>
<dbReference type="Pfam" id="PF09720">
    <property type="entry name" value="Unstab_antitox"/>
    <property type="match status" value="1"/>
</dbReference>
<keyword evidence="2" id="KW-1185">Reference proteome</keyword>
<dbReference type="Proteomes" id="UP001597361">
    <property type="component" value="Unassembled WGS sequence"/>
</dbReference>
<comment type="caution">
    <text evidence="1">The sequence shown here is derived from an EMBL/GenBank/DDBJ whole genome shotgun (WGS) entry which is preliminary data.</text>
</comment>